<dbReference type="EMBL" id="MU266428">
    <property type="protein sequence ID" value="KAH7924314.1"/>
    <property type="molecule type" value="Genomic_DNA"/>
</dbReference>
<evidence type="ECO:0000313" key="2">
    <source>
        <dbReference type="Proteomes" id="UP000790709"/>
    </source>
</evidence>
<proteinExistence type="predicted"/>
<reference evidence="1" key="1">
    <citation type="journal article" date="2021" name="New Phytol.">
        <title>Evolutionary innovations through gain and loss of genes in the ectomycorrhizal Boletales.</title>
        <authorList>
            <person name="Wu G."/>
            <person name="Miyauchi S."/>
            <person name="Morin E."/>
            <person name="Kuo A."/>
            <person name="Drula E."/>
            <person name="Varga T."/>
            <person name="Kohler A."/>
            <person name="Feng B."/>
            <person name="Cao Y."/>
            <person name="Lipzen A."/>
            <person name="Daum C."/>
            <person name="Hundley H."/>
            <person name="Pangilinan J."/>
            <person name="Johnson J."/>
            <person name="Barry K."/>
            <person name="LaButti K."/>
            <person name="Ng V."/>
            <person name="Ahrendt S."/>
            <person name="Min B."/>
            <person name="Choi I.G."/>
            <person name="Park H."/>
            <person name="Plett J.M."/>
            <person name="Magnuson J."/>
            <person name="Spatafora J.W."/>
            <person name="Nagy L.G."/>
            <person name="Henrissat B."/>
            <person name="Grigoriev I.V."/>
            <person name="Yang Z.L."/>
            <person name="Xu J."/>
            <person name="Martin F.M."/>
        </authorList>
    </citation>
    <scope>NUCLEOTIDE SEQUENCE</scope>
    <source>
        <strain evidence="1">KUC20120723A-06</strain>
    </source>
</reference>
<comment type="caution">
    <text evidence="1">The sequence shown here is derived from an EMBL/GenBank/DDBJ whole genome shotgun (WGS) entry which is preliminary data.</text>
</comment>
<name>A0ACB8BF61_9AGAM</name>
<dbReference type="Proteomes" id="UP000790709">
    <property type="component" value="Unassembled WGS sequence"/>
</dbReference>
<keyword evidence="2" id="KW-1185">Reference proteome</keyword>
<gene>
    <name evidence="1" type="ORF">BV22DRAFT_1196045</name>
</gene>
<evidence type="ECO:0000313" key="1">
    <source>
        <dbReference type="EMBL" id="KAH7924314.1"/>
    </source>
</evidence>
<sequence length="145" mass="16560">MARGKALSDDLRGAILNMARLWDIDNIVEFTGCRRRTVERILADYRRKGTVAREHLAADLRGLKRSLTVQDVRFLRGTIQHSPDRYLDELQELLEDRCGVEVSQSTIWRALRRSGFTIKKASINNILDPTAFDGITVDPCSFRAQ</sequence>
<accession>A0ACB8BF61</accession>
<protein>
    <submittedName>
        <fullName evidence="1">Uncharacterized protein</fullName>
    </submittedName>
</protein>
<organism evidence="1 2">
    <name type="scientific">Leucogyrophana mollusca</name>
    <dbReference type="NCBI Taxonomy" id="85980"/>
    <lineage>
        <taxon>Eukaryota</taxon>
        <taxon>Fungi</taxon>
        <taxon>Dikarya</taxon>
        <taxon>Basidiomycota</taxon>
        <taxon>Agaricomycotina</taxon>
        <taxon>Agaricomycetes</taxon>
        <taxon>Agaricomycetidae</taxon>
        <taxon>Boletales</taxon>
        <taxon>Boletales incertae sedis</taxon>
        <taxon>Leucogyrophana</taxon>
    </lineage>
</organism>